<dbReference type="GO" id="GO:0005732">
    <property type="term" value="C:sno(s)RNA-containing ribonucleoprotein complex"/>
    <property type="evidence" value="ECO:0007669"/>
    <property type="project" value="InterPro"/>
</dbReference>
<dbReference type="AlphaFoldDB" id="G0WCU1"/>
<feature type="compositionally biased region" description="Basic and acidic residues" evidence="13">
    <location>
        <begin position="46"/>
        <end position="64"/>
    </location>
</feature>
<evidence type="ECO:0000256" key="3">
    <source>
        <dbReference type="ARBA" id="ARBA00021438"/>
    </source>
</evidence>
<accession>G0WCU1</accession>
<evidence type="ECO:0000256" key="6">
    <source>
        <dbReference type="ARBA" id="ARBA00022553"/>
    </source>
</evidence>
<dbReference type="HOGENOM" id="CLU_025072_1_0_1"/>
<feature type="compositionally biased region" description="Polar residues" evidence="13">
    <location>
        <begin position="317"/>
        <end position="338"/>
    </location>
</feature>
<evidence type="ECO:0000256" key="10">
    <source>
        <dbReference type="ARBA" id="ARBA00054735"/>
    </source>
</evidence>
<feature type="compositionally biased region" description="Acidic residues" evidence="13">
    <location>
        <begin position="262"/>
        <end position="278"/>
    </location>
</feature>
<evidence type="ECO:0000313" key="14">
    <source>
        <dbReference type="EMBL" id="CCD25602.1"/>
    </source>
</evidence>
<organism evidence="14 15">
    <name type="scientific">Naumovozyma dairenensis (strain ATCC 10597 / BCRC 20456 / CBS 421 / NBRC 0211 / NRRL Y-12639)</name>
    <name type="common">Saccharomyces dairenensis</name>
    <dbReference type="NCBI Taxonomy" id="1071378"/>
    <lineage>
        <taxon>Eukaryota</taxon>
        <taxon>Fungi</taxon>
        <taxon>Dikarya</taxon>
        <taxon>Ascomycota</taxon>
        <taxon>Saccharomycotina</taxon>
        <taxon>Saccharomycetes</taxon>
        <taxon>Saccharomycetales</taxon>
        <taxon>Saccharomycetaceae</taxon>
        <taxon>Naumovozyma</taxon>
    </lineage>
</organism>
<dbReference type="PANTHER" id="PTHR31633">
    <property type="entry name" value="H/ACA RIBONUCLEOPROTEIN COMPLEX NON-CORE SUBUNIT NAF1"/>
    <property type="match status" value="1"/>
</dbReference>
<dbReference type="FunFam" id="2.40.10.230:FF:000002">
    <property type="entry name" value="H/ACA ribonucleoprotein complex non-core subunit NAF1"/>
    <property type="match status" value="1"/>
</dbReference>
<sequence>MSEDLFTKALENPAFNAETLQLELPEDDVDVSDISSSSEDEAPPPEEEKSSEPAEVNGTKKTEEEKEEGQEILEGDKADSSSDSENDINDSNSSSDDDDQDEDEDEDTEQLKDNVEIEDEDDDPSPSGPIRSKNELPDEPIPEIPSDYHITENTSITHIGVIHSVFDNNIIIHANLSGEKRVLKDGSIFCLEDRTLVGTLCEVFGQLQNPFYRVTLPTSENEKIASLKGKVGGKAFIVTPDAHWVDTFELRRNKGTDASNGFDEELPEEEQEFSDDEKEALYKKKKKDEKKRKNQDKNMENEDGCERPKPNKKRTNQRSNYVSDKQKTNYNQPTSLSGMSHVRYKSRTARTNFNDNHTRDYGRPAVVQNNNQFQGYPNQVINQQQQTFIPPPGFQYNPHVPPNPYNPMAGHPPISMPHPLMQHQPQSQHPYPINPTYYPPRPPLPGQNVQFMPPPQFNPAYLPQQQQQQQQHPVNMQNGNMNPVNQLHQLLLQQQQQQQQQNQHQHQHQHQQQGNSNEQQDNRNMYH</sequence>
<dbReference type="GeneID" id="11497126"/>
<dbReference type="GO" id="GO:0001522">
    <property type="term" value="P:pseudouridine synthesis"/>
    <property type="evidence" value="ECO:0007669"/>
    <property type="project" value="InterPro"/>
</dbReference>
<evidence type="ECO:0000256" key="8">
    <source>
        <dbReference type="ARBA" id="ARBA00023242"/>
    </source>
</evidence>
<dbReference type="Gene3D" id="2.40.10.230">
    <property type="entry name" value="Probable tRNA pseudouridine synthase domain"/>
    <property type="match status" value="1"/>
</dbReference>
<dbReference type="PANTHER" id="PTHR31633:SF1">
    <property type="entry name" value="H_ACA RIBONUCLEOPROTEIN COMPLEX NON-CORE SUBUNIT NAF1"/>
    <property type="match status" value="1"/>
</dbReference>
<proteinExistence type="inferred from homology"/>
<dbReference type="Proteomes" id="UP000000689">
    <property type="component" value="Chromosome 6"/>
</dbReference>
<feature type="compositionally biased region" description="Basic and acidic residues" evidence="13">
    <location>
        <begin position="295"/>
        <end position="309"/>
    </location>
</feature>
<gene>
    <name evidence="14" type="primary">NDAI0F02840</name>
    <name evidence="14" type="ordered locus">NDAI_0F02840</name>
</gene>
<protein>
    <recommendedName>
        <fullName evidence="3">H/ACA ribonucleoprotein complex non-core subunit NAF1</fullName>
    </recommendedName>
    <alternativeName>
        <fullName evidence="12">Nuclear assembly factor 1</fullName>
    </alternativeName>
</protein>
<dbReference type="Pfam" id="PF04410">
    <property type="entry name" value="Gar1"/>
    <property type="match status" value="1"/>
</dbReference>
<evidence type="ECO:0000256" key="2">
    <source>
        <dbReference type="ARBA" id="ARBA00009801"/>
    </source>
</evidence>
<evidence type="ECO:0000256" key="12">
    <source>
        <dbReference type="ARBA" id="ARBA00076743"/>
    </source>
</evidence>
<dbReference type="GO" id="GO:0003723">
    <property type="term" value="F:RNA binding"/>
    <property type="evidence" value="ECO:0007669"/>
    <property type="project" value="UniProtKB-KW"/>
</dbReference>
<evidence type="ECO:0000256" key="13">
    <source>
        <dbReference type="SAM" id="MobiDB-lite"/>
    </source>
</evidence>
<dbReference type="STRING" id="1071378.G0WCU1"/>
<feature type="compositionally biased region" description="Basic residues" evidence="13">
    <location>
        <begin position="283"/>
        <end position="294"/>
    </location>
</feature>
<feature type="region of interest" description="Disordered" evidence="13">
    <location>
        <begin position="17"/>
        <end position="147"/>
    </location>
</feature>
<keyword evidence="5" id="KW-0698">rRNA processing</keyword>
<keyword evidence="6" id="KW-0597">Phosphoprotein</keyword>
<evidence type="ECO:0000256" key="7">
    <source>
        <dbReference type="ARBA" id="ARBA00022884"/>
    </source>
</evidence>
<dbReference type="InterPro" id="IPR040309">
    <property type="entry name" value="Naf1"/>
</dbReference>
<dbReference type="InterPro" id="IPR009000">
    <property type="entry name" value="Transl_B-barrel_sf"/>
</dbReference>
<dbReference type="GO" id="GO:0006364">
    <property type="term" value="P:rRNA processing"/>
    <property type="evidence" value="ECO:0007669"/>
    <property type="project" value="UniProtKB-KW"/>
</dbReference>
<reference evidence="14 15" key="1">
    <citation type="journal article" date="2011" name="Proc. Natl. Acad. Sci. U.S.A.">
        <title>Evolutionary erosion of yeast sex chromosomes by mating-type switching accidents.</title>
        <authorList>
            <person name="Gordon J.L."/>
            <person name="Armisen D."/>
            <person name="Proux-Wera E."/>
            <person name="Oheigeartaigh S.S."/>
            <person name="Byrne K.P."/>
            <person name="Wolfe K.H."/>
        </authorList>
    </citation>
    <scope>NUCLEOTIDE SEQUENCE [LARGE SCALE GENOMIC DNA]</scope>
    <source>
        <strain evidence="15">ATCC 10597 / BCRC 20456 / CBS 421 / NBRC 0211 / NRRL Y-12639</strain>
    </source>
</reference>
<evidence type="ECO:0000256" key="5">
    <source>
        <dbReference type="ARBA" id="ARBA00022552"/>
    </source>
</evidence>
<comment type="subunit">
    <text evidence="11">During assembly of the complex, component of the small nucleolar ribonucleoprotein particles containing H/ACA-type snoRNAs (H/ACA snoRNPs) which contains CBF5, NAF1, NHP2 and NOP10 proteins. Interacts with SHQ1. Interacts directly with CBF5. Interacts with hyperphosphorylated C-terminal domain (CTD) of RNA polymerase II large subunit (RPB1).</text>
</comment>
<comment type="similarity">
    <text evidence="2">Belongs to the NAF1 family.</text>
</comment>
<dbReference type="OMA" id="EWDQDRR"/>
<dbReference type="RefSeq" id="XP_003670845.1">
    <property type="nucleotide sequence ID" value="XM_003670797.1"/>
</dbReference>
<dbReference type="GO" id="GO:0005654">
    <property type="term" value="C:nucleoplasm"/>
    <property type="evidence" value="ECO:0007669"/>
    <property type="project" value="EnsemblFungi"/>
</dbReference>
<evidence type="ECO:0000256" key="1">
    <source>
        <dbReference type="ARBA" id="ARBA00004123"/>
    </source>
</evidence>
<dbReference type="GO" id="GO:0000493">
    <property type="term" value="P:box H/ACA snoRNP assembly"/>
    <property type="evidence" value="ECO:0007669"/>
    <property type="project" value="EnsemblFungi"/>
</dbReference>
<feature type="compositionally biased region" description="Low complexity" evidence="13">
    <location>
        <begin position="485"/>
        <end position="504"/>
    </location>
</feature>
<feature type="compositionally biased region" description="Polar residues" evidence="13">
    <location>
        <begin position="514"/>
        <end position="527"/>
    </location>
</feature>
<feature type="region of interest" description="Disordered" evidence="13">
    <location>
        <begin position="255"/>
        <end position="340"/>
    </location>
</feature>
<feature type="compositionally biased region" description="Acidic residues" evidence="13">
    <location>
        <begin position="95"/>
        <end position="108"/>
    </location>
</feature>
<keyword evidence="15" id="KW-1185">Reference proteome</keyword>
<comment type="subcellular location">
    <subcellularLocation>
        <location evidence="1">Nucleus</location>
    </subcellularLocation>
</comment>
<keyword evidence="8" id="KW-0539">Nucleus</keyword>
<feature type="compositionally biased region" description="Polar residues" evidence="13">
    <location>
        <begin position="472"/>
        <end position="484"/>
    </location>
</feature>
<evidence type="ECO:0000313" key="15">
    <source>
        <dbReference type="Proteomes" id="UP000000689"/>
    </source>
</evidence>
<dbReference type="SUPFAM" id="SSF50447">
    <property type="entry name" value="Translation proteins"/>
    <property type="match status" value="1"/>
</dbReference>
<dbReference type="eggNOG" id="KOG2236">
    <property type="taxonomic scope" value="Eukaryota"/>
</dbReference>
<feature type="region of interest" description="Disordered" evidence="13">
    <location>
        <begin position="421"/>
        <end position="527"/>
    </location>
</feature>
<comment type="function">
    <text evidence="10">RNA-binding protein required for the maturation of box H/ACA snoRNPs complex and ribosome biogenesis. During assembly of the H/ACA snoRNPs complex, it associates with the complex and disappears during maturation of the complex and is replaced by GAR1 to yield mature H/ACA snoRNPs complex. Acts as a competitive binder for CBF5 probably required to prevent non-cognate RNAs from being loaded during transport of the particle by inducing a non-productive conformation of CBF5.</text>
</comment>
<dbReference type="OrthoDB" id="21550at2759"/>
<dbReference type="InterPro" id="IPR007504">
    <property type="entry name" value="H/ACA_rnp_Gar1/Naf1"/>
</dbReference>
<dbReference type="KEGG" id="ndi:NDAI_0F02840"/>
<keyword evidence="4" id="KW-0690">Ribosome biogenesis</keyword>
<evidence type="ECO:0000256" key="4">
    <source>
        <dbReference type="ARBA" id="ARBA00022517"/>
    </source>
</evidence>
<dbReference type="EMBL" id="HE580272">
    <property type="protein sequence ID" value="CCD25602.1"/>
    <property type="molecule type" value="Genomic_DNA"/>
</dbReference>
<evidence type="ECO:0000256" key="9">
    <source>
        <dbReference type="ARBA" id="ARBA00023274"/>
    </source>
</evidence>
<name>G0WCU1_NAUDC</name>
<keyword evidence="9" id="KW-0687">Ribonucleoprotein</keyword>
<dbReference type="InterPro" id="IPR038664">
    <property type="entry name" value="Gar1/Naf1_Cbf5-bd_sf"/>
</dbReference>
<keyword evidence="7" id="KW-0694">RNA-binding</keyword>
<evidence type="ECO:0000256" key="11">
    <source>
        <dbReference type="ARBA" id="ARBA00065983"/>
    </source>
</evidence>